<evidence type="ECO:0000313" key="3">
    <source>
        <dbReference type="Proteomes" id="UP000005096"/>
    </source>
</evidence>
<dbReference type="STRING" id="584708.Apau_0115"/>
<evidence type="ECO:0000313" key="2">
    <source>
        <dbReference type="EMBL" id="EFQ22552.1"/>
    </source>
</evidence>
<dbReference type="AlphaFoldDB" id="E3CWP7"/>
<name>E3CWP7_9BACT</name>
<organism evidence="2 3">
    <name type="scientific">Aminomonas paucivorans DSM 12260</name>
    <dbReference type="NCBI Taxonomy" id="584708"/>
    <lineage>
        <taxon>Bacteria</taxon>
        <taxon>Thermotogati</taxon>
        <taxon>Synergistota</taxon>
        <taxon>Synergistia</taxon>
        <taxon>Synergistales</taxon>
        <taxon>Synergistaceae</taxon>
        <taxon>Aminomonas</taxon>
    </lineage>
</organism>
<dbReference type="RefSeq" id="WP_006299693.1">
    <property type="nucleotide sequence ID" value="NZ_CM001022.1"/>
</dbReference>
<dbReference type="Pfam" id="PF02663">
    <property type="entry name" value="FmdE"/>
    <property type="match status" value="1"/>
</dbReference>
<evidence type="ECO:0000259" key="1">
    <source>
        <dbReference type="Pfam" id="PF02663"/>
    </source>
</evidence>
<proteinExistence type="predicted"/>
<dbReference type="SUPFAM" id="SSF143555">
    <property type="entry name" value="FwdE-like"/>
    <property type="match status" value="1"/>
</dbReference>
<sequence>MVFLSTTLTEEQIRRAEEFHGHWCPGLAWGLRAAEWALREVGCAGDEDVVTVAETDMCGVDALQVLLSCTAGKGNLLIRNRGKVAFSFYRRGDGVSLRLVARTLPDPAEEETRTLRENPCRTAEQEARLGELRAARARRILELPLEELFERKETTEPVPPVAPMEPSVVCAACGEKVMETHARLRRGRVLCEACFETEMPRK</sequence>
<dbReference type="InterPro" id="IPR026328">
    <property type="entry name" value="FmdE"/>
</dbReference>
<keyword evidence="3" id="KW-1185">Reference proteome</keyword>
<dbReference type="InterPro" id="IPR003814">
    <property type="entry name" value="FmdEsu_dom"/>
</dbReference>
<dbReference type="HOGENOM" id="CLU_087508_0_0_0"/>
<dbReference type="InterPro" id="IPR053194">
    <property type="entry name" value="tRNA_methyltr_O"/>
</dbReference>
<dbReference type="eggNOG" id="COG2191">
    <property type="taxonomic scope" value="Bacteria"/>
</dbReference>
<dbReference type="Gene3D" id="3.30.1330.130">
    <property type="match status" value="1"/>
</dbReference>
<protein>
    <submittedName>
        <fullName evidence="2">Formylmethanofuran dehydrogenase subunit E region</fullName>
    </submittedName>
</protein>
<dbReference type="PIRSF" id="PIRSF006578">
    <property type="entry name" value="FwdE"/>
    <property type="match status" value="1"/>
</dbReference>
<dbReference type="Proteomes" id="UP000005096">
    <property type="component" value="Chromosome"/>
</dbReference>
<feature type="domain" description="Formylmethanofuran dehydrogenase subunit E" evidence="1">
    <location>
        <begin position="19"/>
        <end position="150"/>
    </location>
</feature>
<dbReference type="PANTHER" id="PTHR39418:SF1">
    <property type="entry name" value="DEHYDROGENASE"/>
    <property type="match status" value="1"/>
</dbReference>
<dbReference type="EMBL" id="CM001022">
    <property type="protein sequence ID" value="EFQ22552.1"/>
    <property type="molecule type" value="Genomic_DNA"/>
</dbReference>
<dbReference type="PaxDb" id="584708-Apau_0115"/>
<dbReference type="PANTHER" id="PTHR39418">
    <property type="entry name" value="DEHYDROGENASE-RELATED"/>
    <property type="match status" value="1"/>
</dbReference>
<reference evidence="2 3" key="1">
    <citation type="journal article" date="2010" name="Stand. Genomic Sci.">
        <title>Non-contiguous finished genome sequence of Aminomonas paucivorans type strain (GLU-3).</title>
        <authorList>
            <person name="Pitluck S."/>
            <person name="Yasawong M."/>
            <person name="Held B."/>
            <person name="Lapidus A."/>
            <person name="Nolan M."/>
            <person name="Copeland A."/>
            <person name="Lucas S."/>
            <person name="Del Rio T.G."/>
            <person name="Tice H."/>
            <person name="Cheng J.F."/>
            <person name="Chertkov O."/>
            <person name="Goodwin L."/>
            <person name="Tapia R."/>
            <person name="Han C."/>
            <person name="Liolios K."/>
            <person name="Ivanova N."/>
            <person name="Mavromatis K."/>
            <person name="Ovchinnikova G."/>
            <person name="Pati A."/>
            <person name="Chen A."/>
            <person name="Palaniappan K."/>
            <person name="Land M."/>
            <person name="Hauser L."/>
            <person name="Chang Y.J."/>
            <person name="Jeffries C.D."/>
            <person name="Pukall R."/>
            <person name="Spring S."/>
            <person name="Rohde M."/>
            <person name="Sikorski J."/>
            <person name="Goker M."/>
            <person name="Woyke T."/>
            <person name="Bristow J."/>
            <person name="Eisen J.A."/>
            <person name="Markowitz V."/>
            <person name="Hugenholtz P."/>
            <person name="Kyrpides N.C."/>
            <person name="Klenk H.P."/>
        </authorList>
    </citation>
    <scope>NUCLEOTIDE SEQUENCE [LARGE SCALE GENOMIC DNA]</scope>
    <source>
        <strain evidence="2 3">DSM 12260</strain>
    </source>
</reference>
<accession>E3CWP7</accession>
<gene>
    <name evidence="2" type="ORF">Apau_0115</name>
</gene>